<name>A0A381SC64_9ZZZZ</name>
<dbReference type="Pfam" id="PF01458">
    <property type="entry name" value="SUFBD_core"/>
    <property type="match status" value="1"/>
</dbReference>
<gene>
    <name evidence="3" type="ORF">METZ01_LOCUS54529</name>
</gene>
<sequence>MKFLEKEINKSPLFGLKRSDTIKSLQMNAFNEFIRHGLPNRSWEDWKYSDFSLLNNMSFRFGLRKNISTLPNPFPEINNSNRIVFFNGYYQKDFSSINSQISIETIDETYRENPELIHEIFSPNANPFHNINSALINTGLTIIVNDNEIINEPIHIINYTSDIDEPIMNHPLFIMKIGNGSEASIVEHYYGSTNIEYWLNAVTKIELLKNASLNHIRLQEDGNSSYHIADTEYILEKDAQLNAFHYVSGANKYRQNINVNLNDIGASSSINSLCLSRFKQQHDHFITVNHLKEKCTSNQLFKYILSDASLGIFNGRVIVKKDAQQTNATQSTRNLILNDKAVAHSNPQLEIYADDVKCSHGSTTGQLDDNAIFYMRSRGLDFKTAHLLLINGFAKEVLKIISEKNINQYIDRQLSYWLENTGVT</sequence>
<dbReference type="Pfam" id="PF19295">
    <property type="entry name" value="SufBD_N"/>
    <property type="match status" value="1"/>
</dbReference>
<evidence type="ECO:0008006" key="4">
    <source>
        <dbReference type="Google" id="ProtNLM"/>
    </source>
</evidence>
<dbReference type="InterPro" id="IPR037284">
    <property type="entry name" value="SUF_FeS_clus_asmbl_SufBD_sf"/>
</dbReference>
<dbReference type="AlphaFoldDB" id="A0A381SC64"/>
<dbReference type="InterPro" id="IPR011542">
    <property type="entry name" value="SUF_FeS_clus_asmbl_SufD"/>
</dbReference>
<evidence type="ECO:0000259" key="1">
    <source>
        <dbReference type="Pfam" id="PF01458"/>
    </source>
</evidence>
<dbReference type="InterPro" id="IPR055346">
    <property type="entry name" value="Fe-S_cluster_assembly_SufBD"/>
</dbReference>
<dbReference type="PANTHER" id="PTHR43575:SF1">
    <property type="entry name" value="PROTEIN ABCI7, CHLOROPLASTIC"/>
    <property type="match status" value="1"/>
</dbReference>
<protein>
    <recommendedName>
        <fullName evidence="4">Fe-S cluster assembly protein SufD</fullName>
    </recommendedName>
</protein>
<evidence type="ECO:0000313" key="3">
    <source>
        <dbReference type="EMBL" id="SVA01675.1"/>
    </source>
</evidence>
<accession>A0A381SC64</accession>
<dbReference type="InterPro" id="IPR000825">
    <property type="entry name" value="SUF_FeS_clus_asmbl_SufBD_core"/>
</dbReference>
<dbReference type="PANTHER" id="PTHR43575">
    <property type="entry name" value="PROTEIN ABCI7, CHLOROPLASTIC"/>
    <property type="match status" value="1"/>
</dbReference>
<dbReference type="NCBIfam" id="TIGR01981">
    <property type="entry name" value="sufD"/>
    <property type="match status" value="1"/>
</dbReference>
<dbReference type="SUPFAM" id="SSF101960">
    <property type="entry name" value="Stabilizer of iron transporter SufD"/>
    <property type="match status" value="1"/>
</dbReference>
<evidence type="ECO:0000259" key="2">
    <source>
        <dbReference type="Pfam" id="PF19295"/>
    </source>
</evidence>
<feature type="domain" description="SUF system FeS cluster assembly SufBD core" evidence="1">
    <location>
        <begin position="168"/>
        <end position="393"/>
    </location>
</feature>
<dbReference type="GO" id="GO:0016226">
    <property type="term" value="P:iron-sulfur cluster assembly"/>
    <property type="evidence" value="ECO:0007669"/>
    <property type="project" value="InterPro"/>
</dbReference>
<dbReference type="InterPro" id="IPR045595">
    <property type="entry name" value="SufBD_N"/>
</dbReference>
<feature type="domain" description="SUF system FeS cluster assembly SufBD N-terminal" evidence="2">
    <location>
        <begin position="18"/>
        <end position="156"/>
    </location>
</feature>
<reference evidence="3" key="1">
    <citation type="submission" date="2018-05" db="EMBL/GenBank/DDBJ databases">
        <authorList>
            <person name="Lanie J.A."/>
            <person name="Ng W.-L."/>
            <person name="Kazmierczak K.M."/>
            <person name="Andrzejewski T.M."/>
            <person name="Davidsen T.M."/>
            <person name="Wayne K.J."/>
            <person name="Tettelin H."/>
            <person name="Glass J.I."/>
            <person name="Rusch D."/>
            <person name="Podicherti R."/>
            <person name="Tsui H.-C.T."/>
            <person name="Winkler M.E."/>
        </authorList>
    </citation>
    <scope>NUCLEOTIDE SEQUENCE</scope>
</reference>
<organism evidence="3">
    <name type="scientific">marine metagenome</name>
    <dbReference type="NCBI Taxonomy" id="408172"/>
    <lineage>
        <taxon>unclassified sequences</taxon>
        <taxon>metagenomes</taxon>
        <taxon>ecological metagenomes</taxon>
    </lineage>
</organism>
<dbReference type="EMBL" id="UINC01002928">
    <property type="protein sequence ID" value="SVA01675.1"/>
    <property type="molecule type" value="Genomic_DNA"/>
</dbReference>
<proteinExistence type="predicted"/>